<dbReference type="EMBL" id="CM047903">
    <property type="protein sequence ID" value="KAJ0094020.1"/>
    <property type="molecule type" value="Genomic_DNA"/>
</dbReference>
<gene>
    <name evidence="1" type="ORF">Patl1_26339</name>
</gene>
<evidence type="ECO:0000313" key="2">
    <source>
        <dbReference type="Proteomes" id="UP001164250"/>
    </source>
</evidence>
<evidence type="ECO:0000313" key="1">
    <source>
        <dbReference type="EMBL" id="KAJ0094020.1"/>
    </source>
</evidence>
<protein>
    <submittedName>
        <fullName evidence="1">Uncharacterized protein</fullName>
    </submittedName>
</protein>
<proteinExistence type="predicted"/>
<dbReference type="Proteomes" id="UP001164250">
    <property type="component" value="Chromosome 7"/>
</dbReference>
<comment type="caution">
    <text evidence="1">The sequence shown here is derived from an EMBL/GenBank/DDBJ whole genome shotgun (WGS) entry which is preliminary data.</text>
</comment>
<keyword evidence="2" id="KW-1185">Reference proteome</keyword>
<reference evidence="2" key="1">
    <citation type="journal article" date="2023" name="G3 (Bethesda)">
        <title>Genome assembly and association tests identify interacting loci associated with vigor, precocity, and sex in interspecific pistachio rootstocks.</title>
        <authorList>
            <person name="Palmer W."/>
            <person name="Jacygrad E."/>
            <person name="Sagayaradj S."/>
            <person name="Cavanaugh K."/>
            <person name="Han R."/>
            <person name="Bertier L."/>
            <person name="Beede B."/>
            <person name="Kafkas S."/>
            <person name="Golino D."/>
            <person name="Preece J."/>
            <person name="Michelmore R."/>
        </authorList>
    </citation>
    <scope>NUCLEOTIDE SEQUENCE [LARGE SCALE GENOMIC DNA]</scope>
</reference>
<sequence length="88" mass="10330">MGKTPLPQDTDASYAKWYAENQKVKGWLLTSMSPDIMKRYIRLHTAREIWNALAKAFYDGLDKSQLFSLNQRAFLYQTNWSPSINVLW</sequence>
<organism evidence="1 2">
    <name type="scientific">Pistacia atlantica</name>
    <dbReference type="NCBI Taxonomy" id="434234"/>
    <lineage>
        <taxon>Eukaryota</taxon>
        <taxon>Viridiplantae</taxon>
        <taxon>Streptophyta</taxon>
        <taxon>Embryophyta</taxon>
        <taxon>Tracheophyta</taxon>
        <taxon>Spermatophyta</taxon>
        <taxon>Magnoliopsida</taxon>
        <taxon>eudicotyledons</taxon>
        <taxon>Gunneridae</taxon>
        <taxon>Pentapetalae</taxon>
        <taxon>rosids</taxon>
        <taxon>malvids</taxon>
        <taxon>Sapindales</taxon>
        <taxon>Anacardiaceae</taxon>
        <taxon>Pistacia</taxon>
    </lineage>
</organism>
<name>A0ACC1B4X9_9ROSI</name>
<accession>A0ACC1B4X9</accession>